<reference evidence="1" key="1">
    <citation type="submission" date="2023-03" db="EMBL/GenBank/DDBJ databases">
        <title>Massive genome expansion in bonnet fungi (Mycena s.s.) driven by repeated elements and novel gene families across ecological guilds.</title>
        <authorList>
            <consortium name="Lawrence Berkeley National Laboratory"/>
            <person name="Harder C.B."/>
            <person name="Miyauchi S."/>
            <person name="Viragh M."/>
            <person name="Kuo A."/>
            <person name="Thoen E."/>
            <person name="Andreopoulos B."/>
            <person name="Lu D."/>
            <person name="Skrede I."/>
            <person name="Drula E."/>
            <person name="Henrissat B."/>
            <person name="Morin E."/>
            <person name="Kohler A."/>
            <person name="Barry K."/>
            <person name="LaButti K."/>
            <person name="Morin E."/>
            <person name="Salamov A."/>
            <person name="Lipzen A."/>
            <person name="Mereny Z."/>
            <person name="Hegedus B."/>
            <person name="Baldrian P."/>
            <person name="Stursova M."/>
            <person name="Weitz H."/>
            <person name="Taylor A."/>
            <person name="Grigoriev I.V."/>
            <person name="Nagy L.G."/>
            <person name="Martin F."/>
            <person name="Kauserud H."/>
        </authorList>
    </citation>
    <scope>NUCLEOTIDE SEQUENCE</scope>
    <source>
        <strain evidence="1">CBHHK200</strain>
    </source>
</reference>
<sequence>MAFLAPITLSWTYVPNVLGPVITPMASGFSIARASGVNGYNQWTYLSLPAVNVSTGGALDFALTVTKISPLTEVKLTLINGVILRYNPTVHKFQYAHYTTDFVVICDSSIEINDGKAHHIVLNLQPTGVQIVEDGVVKGLYTTNTGTASKVQFDWQILASGAELAAEVTKVRTASFAELD</sequence>
<evidence type="ECO:0008006" key="3">
    <source>
        <dbReference type="Google" id="ProtNLM"/>
    </source>
</evidence>
<proteinExistence type="predicted"/>
<evidence type="ECO:0000313" key="1">
    <source>
        <dbReference type="EMBL" id="KAJ7042840.1"/>
    </source>
</evidence>
<keyword evidence="2" id="KW-1185">Reference proteome</keyword>
<name>A0AAD6TCI3_9AGAR</name>
<evidence type="ECO:0000313" key="2">
    <source>
        <dbReference type="Proteomes" id="UP001218188"/>
    </source>
</evidence>
<protein>
    <recommendedName>
        <fullName evidence="3">Lectin</fullName>
    </recommendedName>
</protein>
<dbReference type="Proteomes" id="UP001218188">
    <property type="component" value="Unassembled WGS sequence"/>
</dbReference>
<comment type="caution">
    <text evidence="1">The sequence shown here is derived from an EMBL/GenBank/DDBJ whole genome shotgun (WGS) entry which is preliminary data.</text>
</comment>
<accession>A0AAD6TCI3</accession>
<organism evidence="1 2">
    <name type="scientific">Mycena alexandri</name>
    <dbReference type="NCBI Taxonomy" id="1745969"/>
    <lineage>
        <taxon>Eukaryota</taxon>
        <taxon>Fungi</taxon>
        <taxon>Dikarya</taxon>
        <taxon>Basidiomycota</taxon>
        <taxon>Agaricomycotina</taxon>
        <taxon>Agaricomycetes</taxon>
        <taxon>Agaricomycetidae</taxon>
        <taxon>Agaricales</taxon>
        <taxon>Marasmiineae</taxon>
        <taxon>Mycenaceae</taxon>
        <taxon>Mycena</taxon>
    </lineage>
</organism>
<dbReference type="EMBL" id="JARJCM010000011">
    <property type="protein sequence ID" value="KAJ7042840.1"/>
    <property type="molecule type" value="Genomic_DNA"/>
</dbReference>
<gene>
    <name evidence="1" type="ORF">C8F04DRAFT_1251652</name>
</gene>
<dbReference type="AlphaFoldDB" id="A0AAD6TCI3"/>